<feature type="domain" description="Glycoside hydrolase family 65 C-terminal" evidence="8">
    <location>
        <begin position="720"/>
        <end position="773"/>
    </location>
</feature>
<evidence type="ECO:0000256" key="4">
    <source>
        <dbReference type="PIRSR" id="PIRSR036289-50"/>
    </source>
</evidence>
<dbReference type="AlphaFoldDB" id="C4XG52"/>
<keyword evidence="6" id="KW-1133">Transmembrane helix</keyword>
<evidence type="ECO:0000259" key="7">
    <source>
        <dbReference type="Pfam" id="PF03632"/>
    </source>
</evidence>
<reference evidence="10 11" key="1">
    <citation type="journal article" date="2009" name="Curr. Microbiol.">
        <title>Molecular cloning and expression of a novel cholinephosphotransferase involved in glycoglycerophospholipid biosynthesis of Mycoplasma fermentans.</title>
        <authorList>
            <person name="Ishida N."/>
            <person name="Irikura D."/>
            <person name="Matsuda K."/>
            <person name="Sato S."/>
            <person name="Asano K."/>
        </authorList>
    </citation>
    <scope>NUCLEOTIDE SEQUENCE [LARGE SCALE GENOMIC DNA]</scope>
    <source>
        <strain evidence="11">ATCC 19989 / NBRC 14854 / NCTC 10117 / PG18</strain>
    </source>
</reference>
<dbReference type="Gene3D" id="1.50.10.10">
    <property type="match status" value="1"/>
</dbReference>
<dbReference type="KEGG" id="mfp:MBIO_0859"/>
<evidence type="ECO:0000256" key="3">
    <source>
        <dbReference type="ARBA" id="ARBA00022679"/>
    </source>
</evidence>
<evidence type="ECO:0000256" key="1">
    <source>
        <dbReference type="ARBA" id="ARBA00006768"/>
    </source>
</evidence>
<dbReference type="Pfam" id="PF03632">
    <property type="entry name" value="Glyco_hydro_65m"/>
    <property type="match status" value="1"/>
</dbReference>
<dbReference type="InterPro" id="IPR012341">
    <property type="entry name" value="6hp_glycosidase-like_sf"/>
</dbReference>
<keyword evidence="6" id="KW-0472">Membrane</keyword>
<keyword evidence="6" id="KW-0812">Transmembrane</keyword>
<dbReference type="PIRSF" id="PIRSF036289">
    <property type="entry name" value="Glycosyl_hydrolase_malt_phosph"/>
    <property type="match status" value="1"/>
</dbReference>
<comment type="similarity">
    <text evidence="1">Belongs to the glycosyl hydrolase 65 family.</text>
</comment>
<protein>
    <recommendedName>
        <fullName evidence="12">Maltose phosphorylase</fullName>
    </recommendedName>
</protein>
<dbReference type="GO" id="GO:0004553">
    <property type="term" value="F:hydrolase activity, hydrolyzing O-glycosyl compounds"/>
    <property type="evidence" value="ECO:0007669"/>
    <property type="project" value="TreeGrafter"/>
</dbReference>
<evidence type="ECO:0000313" key="11">
    <source>
        <dbReference type="Proteomes" id="UP000006810"/>
    </source>
</evidence>
<dbReference type="eggNOG" id="COG1554">
    <property type="taxonomic scope" value="Bacteria"/>
</dbReference>
<gene>
    <name evidence="10" type="ordered locus">MBIO_0859</name>
</gene>
<organism evidence="10 11">
    <name type="scientific">Mycoplasmopsis fermentans (strain ATCC 19989 / NBRC 14854 / NCTC 10117 / PG18)</name>
    <name type="common">Mycoplasma fermentans</name>
    <dbReference type="NCBI Taxonomy" id="496833"/>
    <lineage>
        <taxon>Bacteria</taxon>
        <taxon>Bacillati</taxon>
        <taxon>Mycoplasmatota</taxon>
        <taxon>Mycoplasmoidales</taxon>
        <taxon>Metamycoplasmataceae</taxon>
        <taxon>Mycoplasmopsis</taxon>
    </lineage>
</organism>
<evidence type="ECO:0000256" key="5">
    <source>
        <dbReference type="PIRSR" id="PIRSR036289-51"/>
    </source>
</evidence>
<dbReference type="GO" id="GO:0005975">
    <property type="term" value="P:carbohydrate metabolic process"/>
    <property type="evidence" value="ECO:0007669"/>
    <property type="project" value="InterPro"/>
</dbReference>
<evidence type="ECO:0008006" key="12">
    <source>
        <dbReference type="Google" id="ProtNLM"/>
    </source>
</evidence>
<feature type="binding site" evidence="5">
    <location>
        <begin position="619"/>
        <end position="620"/>
    </location>
    <ligand>
        <name>substrate</name>
    </ligand>
</feature>
<dbReference type="Pfam" id="PF03633">
    <property type="entry name" value="Glyco_hydro_65C"/>
    <property type="match status" value="1"/>
</dbReference>
<dbReference type="InterPro" id="IPR037018">
    <property type="entry name" value="GH65_N"/>
</dbReference>
<evidence type="ECO:0000256" key="6">
    <source>
        <dbReference type="SAM" id="Phobius"/>
    </source>
</evidence>
<dbReference type="HOGENOM" id="CLU_006285_2_1_14"/>
<dbReference type="SUPFAM" id="SSF48208">
    <property type="entry name" value="Six-hairpin glycosidases"/>
    <property type="match status" value="1"/>
</dbReference>
<keyword evidence="3" id="KW-0808">Transferase</keyword>
<feature type="binding site" evidence="5">
    <location>
        <begin position="356"/>
        <end position="357"/>
    </location>
    <ligand>
        <name>substrate</name>
    </ligand>
</feature>
<evidence type="ECO:0000256" key="2">
    <source>
        <dbReference type="ARBA" id="ARBA00022676"/>
    </source>
</evidence>
<accession>C4XG52</accession>
<keyword evidence="11" id="KW-1185">Reference proteome</keyword>
<dbReference type="EMBL" id="AP009608">
    <property type="protein sequence ID" value="BAH70124.1"/>
    <property type="molecule type" value="Genomic_DNA"/>
</dbReference>
<feature type="domain" description="Glycoside hydrolase family 65 N-terminal" evidence="9">
    <location>
        <begin position="18"/>
        <end position="256"/>
    </location>
</feature>
<dbReference type="PANTHER" id="PTHR11051">
    <property type="entry name" value="GLYCOSYL HYDROLASE-RELATED"/>
    <property type="match status" value="1"/>
</dbReference>
<dbReference type="InterPro" id="IPR005195">
    <property type="entry name" value="Glyco_hydro_65_M"/>
</dbReference>
<name>C4XG52_MYCFP</name>
<keyword evidence="2" id="KW-0328">Glycosyltransferase</keyword>
<dbReference type="CAZy" id="GH65">
    <property type="family name" value="Glycoside Hydrolase Family 65"/>
</dbReference>
<dbReference type="Pfam" id="PF03636">
    <property type="entry name" value="Glyco_hydro_65N"/>
    <property type="match status" value="1"/>
</dbReference>
<evidence type="ECO:0000259" key="9">
    <source>
        <dbReference type="Pfam" id="PF03636"/>
    </source>
</evidence>
<dbReference type="GO" id="GO:0016757">
    <property type="term" value="F:glycosyltransferase activity"/>
    <property type="evidence" value="ECO:0007669"/>
    <property type="project" value="UniProtKB-KW"/>
</dbReference>
<dbReference type="Gene3D" id="2.60.420.10">
    <property type="entry name" value="Maltose phosphorylase, domain 3"/>
    <property type="match status" value="1"/>
</dbReference>
<feature type="active site" description="Proton donor" evidence="4">
    <location>
        <position position="505"/>
    </location>
</feature>
<evidence type="ECO:0000313" key="10">
    <source>
        <dbReference type="EMBL" id="BAH70124.1"/>
    </source>
</evidence>
<dbReference type="InterPro" id="IPR005194">
    <property type="entry name" value="Glyco_hydro_65_C"/>
</dbReference>
<dbReference type="Proteomes" id="UP000006810">
    <property type="component" value="Chromosome"/>
</dbReference>
<sequence length="790" mass="91088">MMEYIEYDPDNNQISQIKFDRNITAKSESIFSLGNGYLGIRSVDEEVQEYNKEDFFVNGIFNRTSKGEVPELANLADLIQTPISFNNQIFEVNEKDQYTKTLDIKNGILSRKVIAKRDFATIELNFERFVSQEIRNIYAQKITIKILDSKDEIVKVKLLPGINGQVTNSGTQHFEEGLKNRVTTESLKMQQITTNSNRFVVHHMFTRLLKNNKLILGSNDKYQIQTDRRKVYFKIENELKANEELVLEKLMSVHTSIDDEEKILTNSEVLAKSDLTFNYLLKNTYASLKENSTAAMQKVWNQFYVKIEGNEQSKYDALALNFSIFHLNNFVPKNSTNLNVGAKGLSGEGYQGHTYWDTEFFINPNYLFTRPSVVKRLLTYRYKGIKGARNKAFETKRRNEESHLLGAQYPWEMAWPTDGEVCPYWGQTDVVTGEQVPIASRRQEIHVSADIAYAVYQYYHFTNDEEFMKKIGYEMIIDTAYFYTNRAEIQPDGSYEIKDVMGPNEYKGNINNNAFINQMALFNMKLAISIYRKLQAQTPGLLNCILKRIPYKINFSKMTKVIKGLKIQAPNKDKIIAENDTFLSLPLKNVRPFQMLGDAGKKLFNTSEGHRLLGSQLVKQADVILLTYLFPELYNKEIREKNFDYYEAITTHDSSLSAATYCIEAIRLNKIEKAYELFKYGINIDFGPWMHTSNAGIHAGSLAAIWQMIVFGFGGLGWFNKKLHIAPKLPNNWNSLVYKAIYKNEPFLVEINKDKFTINTINKGSKLKICVNGMDCEITNEKQVFEVKND</sequence>
<evidence type="ECO:0000259" key="8">
    <source>
        <dbReference type="Pfam" id="PF03633"/>
    </source>
</evidence>
<proteinExistence type="inferred from homology"/>
<dbReference type="SUPFAM" id="SSF74650">
    <property type="entry name" value="Galactose mutarotase-like"/>
    <property type="match status" value="1"/>
</dbReference>
<dbReference type="Gene3D" id="2.70.98.40">
    <property type="entry name" value="Glycoside hydrolase, family 65, N-terminal domain"/>
    <property type="match status" value="1"/>
</dbReference>
<dbReference type="InterPro" id="IPR005196">
    <property type="entry name" value="Glyco_hydro_65_N"/>
</dbReference>
<dbReference type="PANTHER" id="PTHR11051:SF8">
    <property type="entry name" value="PROTEIN-GLUCOSYLGALACTOSYLHYDROXYLYSINE GLUCOSIDASE"/>
    <property type="match status" value="1"/>
</dbReference>
<feature type="domain" description="Glycoside hydrolase family 65 central catalytic" evidence="7">
    <location>
        <begin position="322"/>
        <end position="707"/>
    </location>
</feature>
<dbReference type="InterPro" id="IPR008928">
    <property type="entry name" value="6-hairpin_glycosidase_sf"/>
</dbReference>
<feature type="transmembrane region" description="Helical" evidence="6">
    <location>
        <begin position="697"/>
        <end position="719"/>
    </location>
</feature>
<dbReference type="InterPro" id="IPR017045">
    <property type="entry name" value="Malt_Pase/Glycosyl_Hdrlase"/>
</dbReference>
<dbReference type="GO" id="GO:0030246">
    <property type="term" value="F:carbohydrate binding"/>
    <property type="evidence" value="ECO:0007669"/>
    <property type="project" value="InterPro"/>
</dbReference>
<dbReference type="PATRIC" id="fig|496833.3.peg.456"/>
<dbReference type="InterPro" id="IPR011013">
    <property type="entry name" value="Gal_mutarotase_sf_dom"/>
</dbReference>